<evidence type="ECO:0000313" key="3">
    <source>
        <dbReference type="Proteomes" id="UP000059680"/>
    </source>
</evidence>
<dbReference type="InParanoid" id="A0A0P0XBU3"/>
<name>A0A0P0XBU3_ORYSJ</name>
<dbReference type="EMBL" id="AP014964">
    <property type="protein sequence ID" value="BAT03788.1"/>
    <property type="molecule type" value="Genomic_DNA"/>
</dbReference>
<protein>
    <submittedName>
        <fullName evidence="2">Os08g0141500 protein</fullName>
    </submittedName>
</protein>
<feature type="compositionally biased region" description="Pro residues" evidence="1">
    <location>
        <begin position="1"/>
        <end position="11"/>
    </location>
</feature>
<reference evidence="3" key="1">
    <citation type="journal article" date="2005" name="Nature">
        <title>The map-based sequence of the rice genome.</title>
        <authorList>
            <consortium name="International rice genome sequencing project (IRGSP)"/>
            <person name="Matsumoto T."/>
            <person name="Wu J."/>
            <person name="Kanamori H."/>
            <person name="Katayose Y."/>
            <person name="Fujisawa M."/>
            <person name="Namiki N."/>
            <person name="Mizuno H."/>
            <person name="Yamamoto K."/>
            <person name="Antonio B.A."/>
            <person name="Baba T."/>
            <person name="Sakata K."/>
            <person name="Nagamura Y."/>
            <person name="Aoki H."/>
            <person name="Arikawa K."/>
            <person name="Arita K."/>
            <person name="Bito T."/>
            <person name="Chiden Y."/>
            <person name="Fujitsuka N."/>
            <person name="Fukunaka R."/>
            <person name="Hamada M."/>
            <person name="Harada C."/>
            <person name="Hayashi A."/>
            <person name="Hijishita S."/>
            <person name="Honda M."/>
            <person name="Hosokawa S."/>
            <person name="Ichikawa Y."/>
            <person name="Idonuma A."/>
            <person name="Iijima M."/>
            <person name="Ikeda M."/>
            <person name="Ikeno M."/>
            <person name="Ito K."/>
            <person name="Ito S."/>
            <person name="Ito T."/>
            <person name="Ito Y."/>
            <person name="Ito Y."/>
            <person name="Iwabuchi A."/>
            <person name="Kamiya K."/>
            <person name="Karasawa W."/>
            <person name="Kurita K."/>
            <person name="Katagiri S."/>
            <person name="Kikuta A."/>
            <person name="Kobayashi H."/>
            <person name="Kobayashi N."/>
            <person name="Machita K."/>
            <person name="Maehara T."/>
            <person name="Masukawa M."/>
            <person name="Mizubayashi T."/>
            <person name="Mukai Y."/>
            <person name="Nagasaki H."/>
            <person name="Nagata Y."/>
            <person name="Naito S."/>
            <person name="Nakashima M."/>
            <person name="Nakama Y."/>
            <person name="Nakamichi Y."/>
            <person name="Nakamura M."/>
            <person name="Meguro A."/>
            <person name="Negishi M."/>
            <person name="Ohta I."/>
            <person name="Ohta T."/>
            <person name="Okamoto M."/>
            <person name="Ono N."/>
            <person name="Saji S."/>
            <person name="Sakaguchi M."/>
            <person name="Sakai K."/>
            <person name="Shibata M."/>
            <person name="Shimokawa T."/>
            <person name="Song J."/>
            <person name="Takazaki Y."/>
            <person name="Terasawa K."/>
            <person name="Tsugane M."/>
            <person name="Tsuji K."/>
            <person name="Ueda S."/>
            <person name="Waki K."/>
            <person name="Yamagata H."/>
            <person name="Yamamoto M."/>
            <person name="Yamamoto S."/>
            <person name="Yamane H."/>
            <person name="Yoshiki S."/>
            <person name="Yoshihara R."/>
            <person name="Yukawa K."/>
            <person name="Zhong H."/>
            <person name="Yano M."/>
            <person name="Yuan Q."/>
            <person name="Ouyang S."/>
            <person name="Liu J."/>
            <person name="Jones K.M."/>
            <person name="Gansberger K."/>
            <person name="Moffat K."/>
            <person name="Hill J."/>
            <person name="Bera J."/>
            <person name="Fadrosh D."/>
            <person name="Jin S."/>
            <person name="Johri S."/>
            <person name="Kim M."/>
            <person name="Overton L."/>
            <person name="Reardon M."/>
            <person name="Tsitrin T."/>
            <person name="Vuong H."/>
            <person name="Weaver B."/>
            <person name="Ciecko A."/>
            <person name="Tallon L."/>
            <person name="Jackson J."/>
            <person name="Pai G."/>
            <person name="Aken S.V."/>
            <person name="Utterback T."/>
            <person name="Reidmuller S."/>
            <person name="Feldblyum T."/>
            <person name="Hsiao J."/>
            <person name="Zismann V."/>
            <person name="Iobst S."/>
            <person name="de Vazeille A.R."/>
            <person name="Buell C.R."/>
            <person name="Ying K."/>
            <person name="Li Y."/>
            <person name="Lu T."/>
            <person name="Huang Y."/>
            <person name="Zhao Q."/>
            <person name="Feng Q."/>
            <person name="Zhang L."/>
            <person name="Zhu J."/>
            <person name="Weng Q."/>
            <person name="Mu J."/>
            <person name="Lu Y."/>
            <person name="Fan D."/>
            <person name="Liu Y."/>
            <person name="Guan J."/>
            <person name="Zhang Y."/>
            <person name="Yu S."/>
            <person name="Liu X."/>
            <person name="Zhang Y."/>
            <person name="Hong G."/>
            <person name="Han B."/>
            <person name="Choisne N."/>
            <person name="Demange N."/>
            <person name="Orjeda G."/>
            <person name="Samain S."/>
            <person name="Cattolico L."/>
            <person name="Pelletier E."/>
            <person name="Couloux A."/>
            <person name="Segurens B."/>
            <person name="Wincker P."/>
            <person name="D'Hont A."/>
            <person name="Scarpelli C."/>
            <person name="Weissenbach J."/>
            <person name="Salanoubat M."/>
            <person name="Quetier F."/>
            <person name="Yu Y."/>
            <person name="Kim H.R."/>
            <person name="Rambo T."/>
            <person name="Currie J."/>
            <person name="Collura K."/>
            <person name="Luo M."/>
            <person name="Yang T."/>
            <person name="Ammiraju J.S.S."/>
            <person name="Engler F."/>
            <person name="Soderlund C."/>
            <person name="Wing R.A."/>
            <person name="Palmer L.E."/>
            <person name="de la Bastide M."/>
            <person name="Spiegel L."/>
            <person name="Nascimento L."/>
            <person name="Zutavern T."/>
            <person name="O'Shaughnessy A."/>
            <person name="Dike S."/>
            <person name="Dedhia N."/>
            <person name="Preston R."/>
            <person name="Balija V."/>
            <person name="McCombie W.R."/>
            <person name="Chow T."/>
            <person name="Chen H."/>
            <person name="Chung M."/>
            <person name="Chen C."/>
            <person name="Shaw J."/>
            <person name="Wu H."/>
            <person name="Hsiao K."/>
            <person name="Chao Y."/>
            <person name="Chu M."/>
            <person name="Cheng C."/>
            <person name="Hour A."/>
            <person name="Lee P."/>
            <person name="Lin S."/>
            <person name="Lin Y."/>
            <person name="Liou J."/>
            <person name="Liu S."/>
            <person name="Hsing Y."/>
            <person name="Raghuvanshi S."/>
            <person name="Mohanty A."/>
            <person name="Bharti A.K."/>
            <person name="Gaur A."/>
            <person name="Gupta V."/>
            <person name="Kumar D."/>
            <person name="Ravi V."/>
            <person name="Vij S."/>
            <person name="Kapur A."/>
            <person name="Khurana P."/>
            <person name="Khurana P."/>
            <person name="Khurana J.P."/>
            <person name="Tyagi A.K."/>
            <person name="Gaikwad K."/>
            <person name="Singh A."/>
            <person name="Dalal V."/>
            <person name="Srivastava S."/>
            <person name="Dixit A."/>
            <person name="Pal A.K."/>
            <person name="Ghazi I.A."/>
            <person name="Yadav M."/>
            <person name="Pandit A."/>
            <person name="Bhargava A."/>
            <person name="Sureshbabu K."/>
            <person name="Batra K."/>
            <person name="Sharma T.R."/>
            <person name="Mohapatra T."/>
            <person name="Singh N.K."/>
            <person name="Messing J."/>
            <person name="Nelson A.B."/>
            <person name="Fuks G."/>
            <person name="Kavchok S."/>
            <person name="Keizer G."/>
            <person name="Linton E."/>
            <person name="Llaca V."/>
            <person name="Song R."/>
            <person name="Tanyolac B."/>
            <person name="Young S."/>
            <person name="Ho-Il K."/>
            <person name="Hahn J.H."/>
            <person name="Sangsakoo G."/>
            <person name="Vanavichit A."/>
            <person name="de Mattos Luiz.A.T."/>
            <person name="Zimmer P.D."/>
            <person name="Malone G."/>
            <person name="Dellagostin O."/>
            <person name="de Oliveira A.C."/>
            <person name="Bevan M."/>
            <person name="Bancroft I."/>
            <person name="Minx P."/>
            <person name="Cordum H."/>
            <person name="Wilson R."/>
            <person name="Cheng Z."/>
            <person name="Jin W."/>
            <person name="Jiang J."/>
            <person name="Leong S.A."/>
            <person name="Iwama H."/>
            <person name="Gojobori T."/>
            <person name="Itoh T."/>
            <person name="Niimura Y."/>
            <person name="Fujii Y."/>
            <person name="Habara T."/>
            <person name="Sakai H."/>
            <person name="Sato Y."/>
            <person name="Wilson G."/>
            <person name="Kumar K."/>
            <person name="McCouch S."/>
            <person name="Juretic N."/>
            <person name="Hoen D."/>
            <person name="Wright S."/>
            <person name="Bruskiewich R."/>
            <person name="Bureau T."/>
            <person name="Miyao A."/>
            <person name="Hirochika H."/>
            <person name="Nishikawa T."/>
            <person name="Kadowaki K."/>
            <person name="Sugiura M."/>
            <person name="Burr B."/>
            <person name="Sasaki T."/>
        </authorList>
    </citation>
    <scope>NUCLEOTIDE SEQUENCE [LARGE SCALE GENOMIC DNA]</scope>
    <source>
        <strain evidence="3">cv. Nipponbare</strain>
    </source>
</reference>
<reference evidence="2 3" key="3">
    <citation type="journal article" date="2013" name="Rice">
        <title>Improvement of the Oryza sativa Nipponbare reference genome using next generation sequence and optical map data.</title>
        <authorList>
            <person name="Kawahara Y."/>
            <person name="de la Bastide M."/>
            <person name="Hamilton J.P."/>
            <person name="Kanamori H."/>
            <person name="McCombie W.R."/>
            <person name="Ouyang S."/>
            <person name="Schwartz D.C."/>
            <person name="Tanaka T."/>
            <person name="Wu J."/>
            <person name="Zhou S."/>
            <person name="Childs K.L."/>
            <person name="Davidson R.M."/>
            <person name="Lin H."/>
            <person name="Quesada-Ocampo L."/>
            <person name="Vaillancourt B."/>
            <person name="Sakai H."/>
            <person name="Lee S.S."/>
            <person name="Kim J."/>
            <person name="Numa H."/>
            <person name="Itoh T."/>
            <person name="Buell C.R."/>
            <person name="Matsumoto T."/>
        </authorList>
    </citation>
    <scope>NUCLEOTIDE SEQUENCE [LARGE SCALE GENOMIC DNA]</scope>
    <source>
        <strain evidence="3">cv. Nipponbare</strain>
    </source>
</reference>
<evidence type="ECO:0000256" key="1">
    <source>
        <dbReference type="SAM" id="MobiDB-lite"/>
    </source>
</evidence>
<keyword evidence="3" id="KW-1185">Reference proteome</keyword>
<sequence>MARPPLLPPPRAYRGRQPPLSSSTAAPASGMKMVRPSRCTVYAVTNMGWRPSIGEQRRDGSEGTLSQGHPPGQPERLARGVVTGRRRHHLEGVLRPAARLAPARTAAGRRRVL</sequence>
<dbReference type="AlphaFoldDB" id="A0A0P0XBU3"/>
<dbReference type="PaxDb" id="39947-A0A0P0XBU3"/>
<proteinExistence type="predicted"/>
<dbReference type="Proteomes" id="UP000059680">
    <property type="component" value="Chromosome 8"/>
</dbReference>
<feature type="compositionally biased region" description="Low complexity" evidence="1">
    <location>
        <begin position="18"/>
        <end position="29"/>
    </location>
</feature>
<feature type="region of interest" description="Disordered" evidence="1">
    <location>
        <begin position="1"/>
        <end position="32"/>
    </location>
</feature>
<feature type="region of interest" description="Disordered" evidence="1">
    <location>
        <begin position="49"/>
        <end position="78"/>
    </location>
</feature>
<reference evidence="2 3" key="2">
    <citation type="journal article" date="2013" name="Plant Cell Physiol.">
        <title>Rice Annotation Project Database (RAP-DB): an integrative and interactive database for rice genomics.</title>
        <authorList>
            <person name="Sakai H."/>
            <person name="Lee S.S."/>
            <person name="Tanaka T."/>
            <person name="Numa H."/>
            <person name="Kim J."/>
            <person name="Kawahara Y."/>
            <person name="Wakimoto H."/>
            <person name="Yang C.C."/>
            <person name="Iwamoto M."/>
            <person name="Abe T."/>
            <person name="Yamada Y."/>
            <person name="Muto A."/>
            <person name="Inokuchi H."/>
            <person name="Ikemura T."/>
            <person name="Matsumoto T."/>
            <person name="Sasaki T."/>
            <person name="Itoh T."/>
        </authorList>
    </citation>
    <scope>NUCLEOTIDE SEQUENCE [LARGE SCALE GENOMIC DNA]</scope>
    <source>
        <strain evidence="3">cv. Nipponbare</strain>
    </source>
</reference>
<accession>A0A0P0XBU3</accession>
<organism evidence="2 3">
    <name type="scientific">Oryza sativa subsp. japonica</name>
    <name type="common">Rice</name>
    <dbReference type="NCBI Taxonomy" id="39947"/>
    <lineage>
        <taxon>Eukaryota</taxon>
        <taxon>Viridiplantae</taxon>
        <taxon>Streptophyta</taxon>
        <taxon>Embryophyta</taxon>
        <taxon>Tracheophyta</taxon>
        <taxon>Spermatophyta</taxon>
        <taxon>Magnoliopsida</taxon>
        <taxon>Liliopsida</taxon>
        <taxon>Poales</taxon>
        <taxon>Poaceae</taxon>
        <taxon>BOP clade</taxon>
        <taxon>Oryzoideae</taxon>
        <taxon>Oryzeae</taxon>
        <taxon>Oryzinae</taxon>
        <taxon>Oryza</taxon>
        <taxon>Oryza sativa</taxon>
    </lineage>
</organism>
<gene>
    <name evidence="2" type="ordered locus">Os08g0141500</name>
    <name evidence="2" type="ORF">OSNPB_080141500</name>
</gene>
<evidence type="ECO:0000313" key="2">
    <source>
        <dbReference type="EMBL" id="BAT03788.1"/>
    </source>
</evidence>